<dbReference type="InterPro" id="IPR024072">
    <property type="entry name" value="DHFR-like_dom_sf"/>
</dbReference>
<sequence>MRQLVYSVATSLDGFIAGPKDEYDWIIQDPTIDFSEVFRQFDTIVMGRRCYEFMLREGRSPKEFGMKAYVASTTLDAAQHPDVTIISSDLSKAVVELKKKSGKDIWLFGGGSTFRGLLDAGVVDRVELSVIPVLLGGGIPLVPEGRRWPLRLKDSRTFPSGIVSLTYYVATEPQL</sequence>
<dbReference type="PANTHER" id="PTHR38011:SF11">
    <property type="entry name" value="2,5-DIAMINO-6-RIBOSYLAMINO-4(3H)-PYRIMIDINONE 5'-PHOSPHATE REDUCTASE"/>
    <property type="match status" value="1"/>
</dbReference>
<dbReference type="RefSeq" id="WP_348262102.1">
    <property type="nucleotide sequence ID" value="NZ_CP121196.1"/>
</dbReference>
<dbReference type="Gene3D" id="3.40.430.10">
    <property type="entry name" value="Dihydrofolate Reductase, subunit A"/>
    <property type="match status" value="1"/>
</dbReference>
<protein>
    <submittedName>
        <fullName evidence="2">Dihydrofolate reductase family protein</fullName>
    </submittedName>
</protein>
<dbReference type="EMBL" id="CP121196">
    <property type="protein sequence ID" value="XBH16872.1"/>
    <property type="molecule type" value="Genomic_DNA"/>
</dbReference>
<dbReference type="GO" id="GO:0008703">
    <property type="term" value="F:5-amino-6-(5-phosphoribosylamino)uracil reductase activity"/>
    <property type="evidence" value="ECO:0007669"/>
    <property type="project" value="InterPro"/>
</dbReference>
<dbReference type="InterPro" id="IPR050765">
    <property type="entry name" value="Riboflavin_Biosynth_HTPR"/>
</dbReference>
<evidence type="ECO:0000259" key="1">
    <source>
        <dbReference type="Pfam" id="PF01872"/>
    </source>
</evidence>
<gene>
    <name evidence="2" type="ORF">P8935_20140</name>
</gene>
<dbReference type="AlphaFoldDB" id="A0AAU7DHS1"/>
<proteinExistence type="predicted"/>
<reference evidence="2" key="1">
    <citation type="submission" date="2023-03" db="EMBL/GenBank/DDBJ databases">
        <title>Edaphobacter sp.</title>
        <authorList>
            <person name="Huber K.J."/>
            <person name="Papendorf J."/>
            <person name="Pilke C."/>
            <person name="Bunk B."/>
            <person name="Sproeer C."/>
            <person name="Pester M."/>
        </authorList>
    </citation>
    <scope>NUCLEOTIDE SEQUENCE</scope>
    <source>
        <strain evidence="2">DSM 110680</strain>
    </source>
</reference>
<name>A0AAU7DHS1_9BACT</name>
<dbReference type="PANTHER" id="PTHR38011">
    <property type="entry name" value="DIHYDROFOLATE REDUCTASE FAMILY PROTEIN (AFU_ORTHOLOGUE AFUA_8G06820)"/>
    <property type="match status" value="1"/>
</dbReference>
<organism evidence="2">
    <name type="scientific">Telmatobacter sp. DSM 110680</name>
    <dbReference type="NCBI Taxonomy" id="3036704"/>
    <lineage>
        <taxon>Bacteria</taxon>
        <taxon>Pseudomonadati</taxon>
        <taxon>Acidobacteriota</taxon>
        <taxon>Terriglobia</taxon>
        <taxon>Terriglobales</taxon>
        <taxon>Acidobacteriaceae</taxon>
        <taxon>Telmatobacter</taxon>
    </lineage>
</organism>
<dbReference type="Pfam" id="PF01872">
    <property type="entry name" value="RibD_C"/>
    <property type="match status" value="1"/>
</dbReference>
<dbReference type="InterPro" id="IPR002734">
    <property type="entry name" value="RibDG_C"/>
</dbReference>
<dbReference type="GO" id="GO:0009231">
    <property type="term" value="P:riboflavin biosynthetic process"/>
    <property type="evidence" value="ECO:0007669"/>
    <property type="project" value="InterPro"/>
</dbReference>
<evidence type="ECO:0000313" key="2">
    <source>
        <dbReference type="EMBL" id="XBH16872.1"/>
    </source>
</evidence>
<feature type="domain" description="Bacterial bifunctional deaminase-reductase C-terminal" evidence="1">
    <location>
        <begin position="4"/>
        <end position="163"/>
    </location>
</feature>
<accession>A0AAU7DHS1</accession>
<dbReference type="SUPFAM" id="SSF53597">
    <property type="entry name" value="Dihydrofolate reductase-like"/>
    <property type="match status" value="1"/>
</dbReference>